<dbReference type="InterPro" id="IPR036063">
    <property type="entry name" value="Smr_dom_sf"/>
</dbReference>
<accession>A0A2T8HSW3</accession>
<dbReference type="OrthoDB" id="7165597at2"/>
<keyword evidence="4" id="KW-1185">Reference proteome</keyword>
<proteinExistence type="predicted"/>
<evidence type="ECO:0000313" key="4">
    <source>
        <dbReference type="Proteomes" id="UP000245911"/>
    </source>
</evidence>
<dbReference type="InterPro" id="IPR002625">
    <property type="entry name" value="Smr_dom"/>
</dbReference>
<reference evidence="3 4" key="1">
    <citation type="submission" date="2018-04" db="EMBL/GenBank/DDBJ databases">
        <title>Pararhodobacter oceanense sp. nov., isolated from marine intertidal sediment.</title>
        <authorList>
            <person name="Wang X.-L."/>
            <person name="Du Z.-J."/>
        </authorList>
    </citation>
    <scope>NUCLEOTIDE SEQUENCE [LARGE SCALE GENOMIC DNA]</scope>
    <source>
        <strain evidence="3 4">AM505</strain>
    </source>
</reference>
<feature type="domain" description="Smr" evidence="2">
    <location>
        <begin position="122"/>
        <end position="214"/>
    </location>
</feature>
<feature type="compositionally biased region" description="Basic and acidic residues" evidence="1">
    <location>
        <begin position="1"/>
        <end position="13"/>
    </location>
</feature>
<dbReference type="Pfam" id="PF01713">
    <property type="entry name" value="Smr"/>
    <property type="match status" value="1"/>
</dbReference>
<name>A0A2T8HSW3_9RHOB</name>
<organism evidence="3 4">
    <name type="scientific">Pararhodobacter oceanensis</name>
    <dbReference type="NCBI Taxonomy" id="2172121"/>
    <lineage>
        <taxon>Bacteria</taxon>
        <taxon>Pseudomonadati</taxon>
        <taxon>Pseudomonadota</taxon>
        <taxon>Alphaproteobacteria</taxon>
        <taxon>Rhodobacterales</taxon>
        <taxon>Paracoccaceae</taxon>
        <taxon>Pararhodobacter</taxon>
    </lineage>
</organism>
<dbReference type="PANTHER" id="PTHR35562">
    <property type="entry name" value="DNA ENDONUCLEASE SMRA-RELATED"/>
    <property type="match status" value="1"/>
</dbReference>
<dbReference type="PROSITE" id="PS50828">
    <property type="entry name" value="SMR"/>
    <property type="match status" value="1"/>
</dbReference>
<protein>
    <submittedName>
        <fullName evidence="3">DNA mismatch repair protein MutS</fullName>
    </submittedName>
</protein>
<sequence length="217" mass="24078">MPRRLTDDDKELWQRVARSTTPLQPMPSPKPDRRKAPLPDPQAPEPAASFTPASMSQQIPAAMPPRSAKQVAKQATAHPAHPRINLDLAEPVARQLARAPVAMERKLHKHMMRGKLLPEARIDLHGMTVAQAHQALIGFILSSQARGLRLVLVITGKGRKKAPDYVAPMPVRAGVLKHEVPQWLRAAPLGPLVQELRESHQKHGGAGAYYVYLRKRR</sequence>
<evidence type="ECO:0000313" key="3">
    <source>
        <dbReference type="EMBL" id="PVH28392.1"/>
    </source>
</evidence>
<feature type="region of interest" description="Disordered" evidence="1">
    <location>
        <begin position="1"/>
        <end position="85"/>
    </location>
</feature>
<evidence type="ECO:0000259" key="2">
    <source>
        <dbReference type="PROSITE" id="PS50828"/>
    </source>
</evidence>
<dbReference type="PANTHER" id="PTHR35562:SF2">
    <property type="entry name" value="DNA ENDONUCLEASE SMRA-RELATED"/>
    <property type="match status" value="1"/>
</dbReference>
<comment type="caution">
    <text evidence="3">The sequence shown here is derived from an EMBL/GenBank/DDBJ whole genome shotgun (WGS) entry which is preliminary data.</text>
</comment>
<evidence type="ECO:0000256" key="1">
    <source>
        <dbReference type="SAM" id="MobiDB-lite"/>
    </source>
</evidence>
<dbReference type="Proteomes" id="UP000245911">
    <property type="component" value="Unassembled WGS sequence"/>
</dbReference>
<dbReference type="Gene3D" id="3.30.1370.110">
    <property type="match status" value="1"/>
</dbReference>
<dbReference type="RefSeq" id="WP_116558842.1">
    <property type="nucleotide sequence ID" value="NZ_QDKM01000005.1"/>
</dbReference>
<dbReference type="AlphaFoldDB" id="A0A2T8HSW3"/>
<dbReference type="SMART" id="SM00463">
    <property type="entry name" value="SMR"/>
    <property type="match status" value="1"/>
</dbReference>
<gene>
    <name evidence="3" type="ORF">DDE20_12505</name>
</gene>
<dbReference type="SUPFAM" id="SSF160443">
    <property type="entry name" value="SMR domain-like"/>
    <property type="match status" value="1"/>
</dbReference>
<dbReference type="EMBL" id="QDKM01000005">
    <property type="protein sequence ID" value="PVH28392.1"/>
    <property type="molecule type" value="Genomic_DNA"/>
</dbReference>